<feature type="compositionally biased region" description="Polar residues" evidence="1">
    <location>
        <begin position="469"/>
        <end position="482"/>
    </location>
</feature>
<dbReference type="AlphaFoldDB" id="A0A1R1PRH1"/>
<evidence type="ECO:0000313" key="2">
    <source>
        <dbReference type="EMBL" id="OMH83482.1"/>
    </source>
</evidence>
<feature type="region of interest" description="Disordered" evidence="1">
    <location>
        <begin position="180"/>
        <end position="229"/>
    </location>
</feature>
<evidence type="ECO:0000313" key="3">
    <source>
        <dbReference type="Proteomes" id="UP000188320"/>
    </source>
</evidence>
<proteinExistence type="predicted"/>
<dbReference type="OrthoDB" id="2802569at2759"/>
<sequence length="510" mass="58221">MIKQHNNDKKYQKGEELMVKKHVLDNVFCNKNSNLAAYNRTIISVNIVKDISEPIQVDCLIDRGSSENFIDINVAKKLKLLPSPLDIPFSIESIDGNMLSTTGINHAYNDIKISIGNGHTETINLHPIQSVHGHVILGMPWLKKHNPSINWDTFDILFNSGYCLNNCVHHKKPVDIMYQPEVPSEDDKSDQNNDNSDQISENIDQNSIKSDDSSSYFGQNSTSESDTEHANTIMSKLKSYLFNSGQNVAQKGINTKNKVKNIVKKKLSREKNKVSEAVQTDDYSNYGYLLDHEMFSTPLTDSADVNEQKQVNIEESTNKNSNNSNKYDIEFDENMTSNELNKLVQQMYLQNIKEIKEKYNLSDSEDEEQKIINITKKNQSIIFHGKSDNNEFKNGKMKENIEDNTTKPACAAENSLDINSNTNRDSIVSVTTDIYQRINTKNLRKNSKNYENSEQNKTKNELKNNNETSIEPQTTQVDSNTFTPTTELQHLKILTLMQSYTQYQHLLLIL</sequence>
<dbReference type="Pfam" id="PF08284">
    <property type="entry name" value="RVP_2"/>
    <property type="match status" value="1"/>
</dbReference>
<reference evidence="3" key="1">
    <citation type="submission" date="2017-01" db="EMBL/GenBank/DDBJ databases">
        <authorList>
            <person name="Wang Y."/>
            <person name="White M."/>
            <person name="Kvist S."/>
            <person name="Moncalvo J.-M."/>
        </authorList>
    </citation>
    <scope>NUCLEOTIDE SEQUENCE [LARGE SCALE GENOMIC DNA]</scope>
    <source>
        <strain evidence="3">COL-18-3</strain>
    </source>
</reference>
<dbReference type="Proteomes" id="UP000188320">
    <property type="component" value="Unassembled WGS sequence"/>
</dbReference>
<dbReference type="CDD" id="cd00303">
    <property type="entry name" value="retropepsin_like"/>
    <property type="match status" value="1"/>
</dbReference>
<dbReference type="EMBL" id="LSSK01000396">
    <property type="protein sequence ID" value="OMH83482.1"/>
    <property type="molecule type" value="Genomic_DNA"/>
</dbReference>
<gene>
    <name evidence="2" type="ORF">AX774_g3012</name>
</gene>
<dbReference type="InterPro" id="IPR021109">
    <property type="entry name" value="Peptidase_aspartic_dom_sf"/>
</dbReference>
<name>A0A1R1PRH1_ZANCU</name>
<dbReference type="PANTHER" id="PTHR15503">
    <property type="entry name" value="LDOC1 RELATED"/>
    <property type="match status" value="1"/>
</dbReference>
<accession>A0A1R1PRH1</accession>
<comment type="caution">
    <text evidence="2">The sequence shown here is derived from an EMBL/GenBank/DDBJ whole genome shotgun (WGS) entry which is preliminary data.</text>
</comment>
<dbReference type="PANTHER" id="PTHR15503:SF22">
    <property type="entry name" value="TRANSPOSON TY3-I GAG POLYPROTEIN"/>
    <property type="match status" value="1"/>
</dbReference>
<dbReference type="Gene3D" id="2.40.70.10">
    <property type="entry name" value="Acid Proteases"/>
    <property type="match status" value="1"/>
</dbReference>
<feature type="compositionally biased region" description="Low complexity" evidence="1">
    <location>
        <begin position="192"/>
        <end position="204"/>
    </location>
</feature>
<feature type="region of interest" description="Disordered" evidence="1">
    <location>
        <begin position="446"/>
        <end position="482"/>
    </location>
</feature>
<feature type="compositionally biased region" description="Polar residues" evidence="1">
    <location>
        <begin position="205"/>
        <end position="229"/>
    </location>
</feature>
<feature type="compositionally biased region" description="Basic and acidic residues" evidence="1">
    <location>
        <begin position="454"/>
        <end position="464"/>
    </location>
</feature>
<organism evidence="2 3">
    <name type="scientific">Zancudomyces culisetae</name>
    <name type="common">Gut fungus</name>
    <name type="synonym">Smittium culisetae</name>
    <dbReference type="NCBI Taxonomy" id="1213189"/>
    <lineage>
        <taxon>Eukaryota</taxon>
        <taxon>Fungi</taxon>
        <taxon>Fungi incertae sedis</taxon>
        <taxon>Zoopagomycota</taxon>
        <taxon>Kickxellomycotina</taxon>
        <taxon>Harpellomycetes</taxon>
        <taxon>Harpellales</taxon>
        <taxon>Legeriomycetaceae</taxon>
        <taxon>Zancudomyces</taxon>
    </lineage>
</organism>
<evidence type="ECO:0000256" key="1">
    <source>
        <dbReference type="SAM" id="MobiDB-lite"/>
    </source>
</evidence>
<dbReference type="InterPro" id="IPR032567">
    <property type="entry name" value="RTL1-rel"/>
</dbReference>
<keyword evidence="3" id="KW-1185">Reference proteome</keyword>
<protein>
    <submittedName>
        <fullName evidence="2">Uncharacterized protein</fullName>
    </submittedName>
</protein>